<sequence>MTNNASPTSVSTDFEWRAFGAVRTVNPNAVKKGRLFHLSQSVYRRVQAFGLQEAYLNDDALRSSVRMLPALAFVPLPDVENTFMAVSTVWRARRREIADYFENTYIGQMRTGRSKDPLFGQEFRNVSHRMKKDLPATNNSPERWHNAF</sequence>
<proteinExistence type="predicted"/>
<reference evidence="1" key="1">
    <citation type="submission" date="2021-10" db="EMBL/GenBank/DDBJ databases">
        <title>Tropical sea cucumber genome reveals ecological adaptation and Cuvierian tubules defense mechanism.</title>
        <authorList>
            <person name="Chen T."/>
        </authorList>
    </citation>
    <scope>NUCLEOTIDE SEQUENCE</scope>
    <source>
        <strain evidence="1">Nanhai2018</strain>
        <tissue evidence="1">Muscle</tissue>
    </source>
</reference>
<gene>
    <name evidence="1" type="ORF">HOLleu_22615</name>
</gene>
<evidence type="ECO:0000313" key="1">
    <source>
        <dbReference type="EMBL" id="KAJ8035393.1"/>
    </source>
</evidence>
<protein>
    <submittedName>
        <fullName evidence="1">Uncharacterized protein</fullName>
    </submittedName>
</protein>
<evidence type="ECO:0000313" key="2">
    <source>
        <dbReference type="Proteomes" id="UP001152320"/>
    </source>
</evidence>
<dbReference type="AlphaFoldDB" id="A0A9Q1BZA2"/>
<organism evidence="1 2">
    <name type="scientific">Holothuria leucospilota</name>
    <name type="common">Black long sea cucumber</name>
    <name type="synonym">Mertensiothuria leucospilota</name>
    <dbReference type="NCBI Taxonomy" id="206669"/>
    <lineage>
        <taxon>Eukaryota</taxon>
        <taxon>Metazoa</taxon>
        <taxon>Echinodermata</taxon>
        <taxon>Eleutherozoa</taxon>
        <taxon>Echinozoa</taxon>
        <taxon>Holothuroidea</taxon>
        <taxon>Aspidochirotacea</taxon>
        <taxon>Aspidochirotida</taxon>
        <taxon>Holothuriidae</taxon>
        <taxon>Holothuria</taxon>
    </lineage>
</organism>
<accession>A0A9Q1BZA2</accession>
<dbReference type="Proteomes" id="UP001152320">
    <property type="component" value="Chromosome 10"/>
</dbReference>
<name>A0A9Q1BZA2_HOLLE</name>
<dbReference type="OrthoDB" id="93990at2759"/>
<keyword evidence="2" id="KW-1185">Reference proteome</keyword>
<dbReference type="EMBL" id="JAIZAY010000010">
    <property type="protein sequence ID" value="KAJ8035393.1"/>
    <property type="molecule type" value="Genomic_DNA"/>
</dbReference>
<comment type="caution">
    <text evidence="1">The sequence shown here is derived from an EMBL/GenBank/DDBJ whole genome shotgun (WGS) entry which is preliminary data.</text>
</comment>